<dbReference type="GO" id="GO:0005829">
    <property type="term" value="C:cytosol"/>
    <property type="evidence" value="ECO:0007669"/>
    <property type="project" value="TreeGrafter"/>
</dbReference>
<dbReference type="FunFam" id="3.40.50.980:FF:000001">
    <property type="entry name" value="Non-ribosomal peptide synthetase"/>
    <property type="match status" value="2"/>
</dbReference>
<evidence type="ECO:0000259" key="8">
    <source>
        <dbReference type="PROSITE" id="PS50075"/>
    </source>
</evidence>
<gene>
    <name evidence="9" type="ORF">HXZ27_06745</name>
</gene>
<dbReference type="InterPro" id="IPR045851">
    <property type="entry name" value="AMP-bd_C_sf"/>
</dbReference>
<dbReference type="InterPro" id="IPR023213">
    <property type="entry name" value="CAT-like_dom_sf"/>
</dbReference>
<dbReference type="Gene3D" id="1.10.1200.10">
    <property type="entry name" value="ACP-like"/>
    <property type="match status" value="1"/>
</dbReference>
<dbReference type="CDD" id="cd19543">
    <property type="entry name" value="DCL_NRPS"/>
    <property type="match status" value="1"/>
</dbReference>
<dbReference type="InterPro" id="IPR020845">
    <property type="entry name" value="AMP-binding_CS"/>
</dbReference>
<evidence type="ECO:0000313" key="10">
    <source>
        <dbReference type="Proteomes" id="UP000509335"/>
    </source>
</evidence>
<dbReference type="NCBIfam" id="TIGR01733">
    <property type="entry name" value="AA-adenyl-dom"/>
    <property type="match status" value="2"/>
</dbReference>
<dbReference type="PROSITE" id="PS00455">
    <property type="entry name" value="AMP_BINDING"/>
    <property type="match status" value="2"/>
</dbReference>
<evidence type="ECO:0000313" key="9">
    <source>
        <dbReference type="EMBL" id="QLD23948.1"/>
    </source>
</evidence>
<dbReference type="KEGG" id="mcab:HXZ27_06745"/>
<dbReference type="GO" id="GO:0017000">
    <property type="term" value="P:antibiotic biosynthetic process"/>
    <property type="evidence" value="ECO:0007669"/>
    <property type="project" value="UniProtKB-KW"/>
</dbReference>
<dbReference type="GO" id="GO:0008610">
    <property type="term" value="P:lipid biosynthetic process"/>
    <property type="evidence" value="ECO:0007669"/>
    <property type="project" value="UniProtKB-ARBA"/>
</dbReference>
<dbReference type="Pfam" id="PF13193">
    <property type="entry name" value="AMP-binding_C"/>
    <property type="match status" value="2"/>
</dbReference>
<dbReference type="GO" id="GO:0044550">
    <property type="term" value="P:secondary metabolite biosynthetic process"/>
    <property type="evidence" value="ECO:0007669"/>
    <property type="project" value="UniProtKB-ARBA"/>
</dbReference>
<evidence type="ECO:0000256" key="3">
    <source>
        <dbReference type="ARBA" id="ARBA00022450"/>
    </source>
</evidence>
<keyword evidence="5" id="KW-0677">Repeat</keyword>
<feature type="domain" description="Carrier" evidence="8">
    <location>
        <begin position="966"/>
        <end position="1040"/>
    </location>
</feature>
<dbReference type="Gene3D" id="3.30.559.30">
    <property type="entry name" value="Nonribosomal peptide synthetase, condensation domain"/>
    <property type="match status" value="3"/>
</dbReference>
<dbReference type="InterPro" id="IPR009081">
    <property type="entry name" value="PP-bd_ACP"/>
</dbReference>
<dbReference type="GO" id="GO:0031177">
    <property type="term" value="F:phosphopantetheine binding"/>
    <property type="evidence" value="ECO:0007669"/>
    <property type="project" value="InterPro"/>
</dbReference>
<dbReference type="InterPro" id="IPR020806">
    <property type="entry name" value="PKS_PP-bd"/>
</dbReference>
<dbReference type="CDD" id="cd17646">
    <property type="entry name" value="A_NRPS_AB3403-like"/>
    <property type="match status" value="1"/>
</dbReference>
<dbReference type="PANTHER" id="PTHR45527">
    <property type="entry name" value="NONRIBOSOMAL PEPTIDE SYNTHETASE"/>
    <property type="match status" value="1"/>
</dbReference>
<dbReference type="InterPro" id="IPR000873">
    <property type="entry name" value="AMP-dep_synth/lig_dom"/>
</dbReference>
<dbReference type="GO" id="GO:0003824">
    <property type="term" value="F:catalytic activity"/>
    <property type="evidence" value="ECO:0007669"/>
    <property type="project" value="InterPro"/>
</dbReference>
<evidence type="ECO:0000256" key="5">
    <source>
        <dbReference type="ARBA" id="ARBA00022737"/>
    </source>
</evidence>
<reference evidence="9 10" key="1">
    <citation type="submission" date="2020-07" db="EMBL/GenBank/DDBJ databases">
        <title>A bifunctional nitrone conjugated secondary metabolite targeting the ribosome.</title>
        <authorList>
            <person name="Limbrick E.M."/>
            <person name="Graf M."/>
            <person name="Derewacz D.K."/>
            <person name="Nguyen F."/>
            <person name="Spraggins J.M."/>
            <person name="Wieland M."/>
            <person name="Ynigez-Gutierrez A.E."/>
            <person name="Reisman B.J."/>
            <person name="Zinshteyn B."/>
            <person name="McCulloch K."/>
            <person name="Iverson T.M."/>
            <person name="Green R."/>
            <person name="Wilson D.N."/>
            <person name="Bachmann B.O."/>
        </authorList>
    </citation>
    <scope>NUCLEOTIDE SEQUENCE [LARGE SCALE GENOMIC DNA]</scope>
    <source>
        <strain evidence="10">aurantiaca</strain>
    </source>
</reference>
<organism evidence="9 10">
    <name type="scientific">Micromonospora carbonacea</name>
    <dbReference type="NCBI Taxonomy" id="47853"/>
    <lineage>
        <taxon>Bacteria</taxon>
        <taxon>Bacillati</taxon>
        <taxon>Actinomycetota</taxon>
        <taxon>Actinomycetes</taxon>
        <taxon>Micromonosporales</taxon>
        <taxon>Micromonosporaceae</taxon>
        <taxon>Micromonospora</taxon>
    </lineage>
</organism>
<dbReference type="InterPro" id="IPR010071">
    <property type="entry name" value="AA_adenyl_dom"/>
</dbReference>
<sequence>MTTSNIEDILPLAPLQAGMMFHSWQGSAGPEVQTAQLILDLHGPLDAAALRAAAGGLLRRHPNLRASFRERRSGAPVQVITTGAGLSWTEVTVEPGEDPDVALARHTEADQGRRFDLRRAPLIVFRLIRVDGHRHRLVVTYHHILLDGWSTSLLIRELCALYEHGGDGAALPPPVPYRDFLAWLAAQDRPRAEAAWRAALADLDGPTLVAPADPARAPIWPGSLPGELGPQETADLVAFARRHDLTVNTVVQAAWALLVGQLTGRSDVTFGAAVSGRPPELAGAESMVGLLMNVVPVRVRLRRDEPLSALLTRIQHEQAHLIEHHHLGLADVQKVAGTGELFDTCVAFENFPESGELRCGPLRVEAGADDAAHYPLSLNAAAGTRLRLRLSYRPDLFPAAFARGLLRRFTRLLTDLPAATATRTGRLDLLGVEERHRLSTQSRNPDPVPVATLPALVEAWAARTPDAVAVRCGARRLTYAELNADANRLAHALVARGIGPERLVALALPRGVDLVTAILAVTKAGGGYLPVDPEYPRPRVEQMLADAEPACVVYAGADAAPVARAAAEAAGLPRLDLRDPALAAELAGRPDRDPTDGDRRVPLLPTHPAYVIFTSGSTGRPKGVVVTHRGVSSLAATQAAHLGVDGRARVLQFASPSFDASFWELCMALTCGAALVVPTERLLVGEPLAECVRAHGVTHATLPPAVLTQLAVQPLPTLRSLVLAGEALPAELVTRWAPGRRMVNAYGPTETTVCATVSADLRADRVGAGAAVPIGRPVRNCQVYVLDDSLRLVPAGVAGELYVSGRALARGYLRRPGLTATRFVADPYSGPGERMYRTGDLVRWRPDGELEFVGRVDDQVKVRGHRIEPGEVEAVLTRHDAVAQAAVVVREVGTGGRQLVAYLVGAAGGPAPDPAAVRAFVAAHLPEFMVPNIFVRLAALPLTPNGKVDRPALPAPGQEPAPGDDLPGTATEKLLCDLFAEVLGVPTVGVGDSFFGLGGDSISSIQLVSRAQSAGLAIRPRDVVAHPTVARLAAAADLAADVAADRTRDAAVARAADGVGELDPTPIMEWLRAAGGPVDGYYQSMVVRVPAGLTEADLRAAVQAVLDRHDTLRMRLDRPSCPDGPWRLDVAAPGSVPAASVLTRVPVDPADEEPALRAVVAAHARAAQSRLAPAARVMLQAVWFDAGPQARGRLLLAAHHLAVDATSWGILLPDLAAAWAAVSGGARPELAPVTTSYRRWSALLAEEATRPARAAELDLWRGALAAAPPPVGTRPADPARDTARTARSLAQTVPAELSAALLRRVPDAFHAGVDEVLLAALAIAVASERPGGLLVDVESHGRHPLTEHVDLARTVGWFTSLFPLRVDPAGVDWADVWAAGPAVGVVVREVKERLRAVPDHGIGYGLLRHLNPATGPELAGLGRPQLGFNYLGRLGGGAAEADWTPVAGDALGGDVDADMPLPHAVSLNAVTVDTADGPRLRATWTWAGDAVPEPRARELADAWLRALQVLADSAAAPAAGRIPSDFPLVAVGQAELDAIGAEYPRLTDLLPLAPLQEGILYHATYAGAGADVYTAQLTLELTGRLDPQALRRAAQGLLTRHPHLGAAFRQRLAGPPVQVIGDGVAVPWQETDLSALPAAERDAEAARIADTERRRRFDPARPPLLRFSLVRLAAERHRLDFTHHHILLDGWSLSLVLRDLIAGYEHHRGAAAAPPPPAPFRDYLAWVARQDRSAAESAWRAALAGLTEPTLLAGPGAAHPTALPRDVDLELDEELTAALTALARDRGVTVNTVLQGAWGVLLGYLTGRADVVFGTPVAGRPPDLPGVEQMVGLFLNTLPVRVCAGPGETFGDLLTRLHGEQSALVPHQHLGLGAVQRLAGTQGALFDTLYVFENYPVALDGTPAVGDARITAVTGRDATHYPLAVVVLPGRRMRVRVSHQPDLVDAATAAAVLERLAALLRAVVADPVTPVARLAPLTGAELRLLAAANDTAHPAGAAADPMSPFTLAGLVEAQARRTPDAVAVRCGDEELSYAGLDAAANRLAHLLIARGAGPERVVAVGLPRSPASLVAILAAVKAGAAYLPVDPDYPAARRALMVRDSAAVCVVATRDTAGQLVADGCPADRCVAVDDPAVADLLDRQPATAPTDRERRAPLRPGHPAYVIYTSGSTGRPKGVVVPHAGIVNRLRWMQQEYGLTAADRVLHKTSLSFDVSVWEMFWPLSTGAAVVVADAEEQRDPTRLARLIARHRVTTAHFVPSVLAAFLAEPVAAYCAGLRRVICSGEALDPDLAHRFHAACGAELHNLYGPTEASVDVTHWPVPAGARPAYVPIGRPIWNTRVHVLDGCLRPVPPGVVGDLYLSGVGLARGYLGRPALTAERFLADPFGGPGERMYRTGDRAAWDAAGQVVFHGRDDQQVKVRGFRVELGEIDAALARCAGVAAAATTVREDVPGIRRVVGYVVPQPGTPFDPARLRAELAAGLPAYLVPAVLVELAALPLAPNGKLDRAALPAPPAPAAEAEADAGAVTAWEARLCALFGEVLGVPAGVDDDFFDLGGDSLTAMRLVHGVEALGVDLEVLQLMLHPTPGRLAAHLPEPVPAPRTPAREGSAPTPANEG</sequence>
<dbReference type="InterPro" id="IPR025110">
    <property type="entry name" value="AMP-bd_C"/>
</dbReference>
<dbReference type="Gene3D" id="3.40.50.980">
    <property type="match status" value="4"/>
</dbReference>
<dbReference type="InterPro" id="IPR001242">
    <property type="entry name" value="Condensation_dom"/>
</dbReference>
<dbReference type="Proteomes" id="UP000509335">
    <property type="component" value="Chromosome"/>
</dbReference>
<dbReference type="EMBL" id="CP058322">
    <property type="protein sequence ID" value="QLD23948.1"/>
    <property type="molecule type" value="Genomic_DNA"/>
</dbReference>
<dbReference type="SUPFAM" id="SSF56801">
    <property type="entry name" value="Acetyl-CoA synthetase-like"/>
    <property type="match status" value="2"/>
</dbReference>
<dbReference type="FunFam" id="3.40.50.12780:FF:000012">
    <property type="entry name" value="Non-ribosomal peptide synthetase"/>
    <property type="match status" value="2"/>
</dbReference>
<dbReference type="Gene3D" id="2.30.38.10">
    <property type="entry name" value="Luciferase, Domain 3"/>
    <property type="match status" value="2"/>
</dbReference>
<dbReference type="PANTHER" id="PTHR45527:SF1">
    <property type="entry name" value="FATTY ACID SYNTHASE"/>
    <property type="match status" value="1"/>
</dbReference>
<dbReference type="InterPro" id="IPR010060">
    <property type="entry name" value="NRPS_synth"/>
</dbReference>
<dbReference type="SUPFAM" id="SSF47336">
    <property type="entry name" value="ACP-like"/>
    <property type="match status" value="2"/>
</dbReference>
<dbReference type="FunFam" id="2.30.38.10:FF:000001">
    <property type="entry name" value="Non-ribosomal peptide synthetase PvdI"/>
    <property type="match status" value="2"/>
</dbReference>
<dbReference type="Pfam" id="PF00668">
    <property type="entry name" value="Condensation"/>
    <property type="match status" value="3"/>
</dbReference>
<keyword evidence="4" id="KW-0597">Phosphoprotein</keyword>
<dbReference type="PROSITE" id="PS50075">
    <property type="entry name" value="CARRIER"/>
    <property type="match status" value="2"/>
</dbReference>
<feature type="domain" description="Carrier" evidence="8">
    <location>
        <begin position="2523"/>
        <end position="2596"/>
    </location>
</feature>
<dbReference type="Gene3D" id="3.40.50.1820">
    <property type="entry name" value="alpha/beta hydrolase"/>
    <property type="match status" value="1"/>
</dbReference>
<dbReference type="NCBIfam" id="TIGR01720">
    <property type="entry name" value="NRPS-para261"/>
    <property type="match status" value="1"/>
</dbReference>
<comment type="similarity">
    <text evidence="2">Belongs to the ATP-dependent AMP-binding enzyme family.</text>
</comment>
<dbReference type="InterPro" id="IPR036736">
    <property type="entry name" value="ACP-like_sf"/>
</dbReference>
<evidence type="ECO:0000256" key="1">
    <source>
        <dbReference type="ARBA" id="ARBA00001957"/>
    </source>
</evidence>
<evidence type="ECO:0000256" key="6">
    <source>
        <dbReference type="ARBA" id="ARBA00023194"/>
    </source>
</evidence>
<proteinExistence type="inferred from homology"/>
<dbReference type="FunFam" id="3.40.50.980:FF:000002">
    <property type="entry name" value="Enterobactin synthetase component F"/>
    <property type="match status" value="1"/>
</dbReference>
<evidence type="ECO:0000256" key="7">
    <source>
        <dbReference type="SAM" id="MobiDB-lite"/>
    </source>
</evidence>
<evidence type="ECO:0000256" key="4">
    <source>
        <dbReference type="ARBA" id="ARBA00022553"/>
    </source>
</evidence>
<feature type="region of interest" description="Disordered" evidence="7">
    <location>
        <begin position="2588"/>
        <end position="2615"/>
    </location>
</feature>
<accession>A0A7H8XHK6</accession>
<dbReference type="Gene3D" id="3.30.300.30">
    <property type="match status" value="2"/>
</dbReference>
<evidence type="ECO:0000256" key="2">
    <source>
        <dbReference type="ARBA" id="ARBA00006432"/>
    </source>
</evidence>
<dbReference type="Gene3D" id="3.30.559.10">
    <property type="entry name" value="Chloramphenicol acetyltransferase-like domain"/>
    <property type="match status" value="3"/>
</dbReference>
<keyword evidence="6" id="KW-0045">Antibiotic biosynthesis</keyword>
<dbReference type="InterPro" id="IPR006162">
    <property type="entry name" value="Ppantetheine_attach_site"/>
</dbReference>
<dbReference type="SUPFAM" id="SSF52777">
    <property type="entry name" value="CoA-dependent acyltransferases"/>
    <property type="match status" value="6"/>
</dbReference>
<dbReference type="Pfam" id="PF00501">
    <property type="entry name" value="AMP-binding"/>
    <property type="match status" value="2"/>
</dbReference>
<dbReference type="FunFam" id="3.30.300.30:FF:000010">
    <property type="entry name" value="Enterobactin synthetase component F"/>
    <property type="match status" value="2"/>
</dbReference>
<dbReference type="PROSITE" id="PS00012">
    <property type="entry name" value="PHOSPHOPANTETHEINE"/>
    <property type="match status" value="2"/>
</dbReference>
<dbReference type="Pfam" id="PF00550">
    <property type="entry name" value="PP-binding"/>
    <property type="match status" value="2"/>
</dbReference>
<dbReference type="FunFam" id="1.10.1200.10:FF:000005">
    <property type="entry name" value="Nonribosomal peptide synthetase 1"/>
    <property type="match status" value="1"/>
</dbReference>
<protein>
    <submittedName>
        <fullName evidence="9">Amino acid adenylation domain-containing protein</fullName>
    </submittedName>
</protein>
<comment type="cofactor">
    <cofactor evidence="1">
        <name>pantetheine 4'-phosphate</name>
        <dbReference type="ChEBI" id="CHEBI:47942"/>
    </cofactor>
</comment>
<dbReference type="GO" id="GO:0043041">
    <property type="term" value="P:amino acid activation for nonribosomal peptide biosynthetic process"/>
    <property type="evidence" value="ECO:0007669"/>
    <property type="project" value="TreeGrafter"/>
</dbReference>
<name>A0A7H8XHK6_9ACTN</name>
<dbReference type="SMART" id="SM00823">
    <property type="entry name" value="PKS_PP"/>
    <property type="match status" value="2"/>
</dbReference>
<dbReference type="InterPro" id="IPR029058">
    <property type="entry name" value="AB_hydrolase_fold"/>
</dbReference>
<keyword evidence="3" id="KW-0596">Phosphopantetheine</keyword>